<dbReference type="CDD" id="cd02233">
    <property type="entry name" value="cupin_HNL-like"/>
    <property type="match status" value="1"/>
</dbReference>
<keyword evidence="4" id="KW-1185">Reference proteome</keyword>
<dbReference type="InterPro" id="IPR014710">
    <property type="entry name" value="RmlC-like_jellyroll"/>
</dbReference>
<feature type="chain" id="PRO_5037157396" description="Cupin type-2 domain-containing protein" evidence="1">
    <location>
        <begin position="24"/>
        <end position="171"/>
    </location>
</feature>
<dbReference type="PANTHER" id="PTHR43698">
    <property type="entry name" value="RIBD C-TERMINAL DOMAIN CONTAINING PROTEIN"/>
    <property type="match status" value="1"/>
</dbReference>
<evidence type="ECO:0000313" key="3">
    <source>
        <dbReference type="EMBL" id="GHH50633.1"/>
    </source>
</evidence>
<organism evidence="3 4">
    <name type="scientific">Xanthomonas boreopolis</name>
    <dbReference type="NCBI Taxonomy" id="86183"/>
    <lineage>
        <taxon>Bacteria</taxon>
        <taxon>Pseudomonadati</taxon>
        <taxon>Pseudomonadota</taxon>
        <taxon>Gammaproteobacteria</taxon>
        <taxon>Lysobacterales</taxon>
        <taxon>Lysobacteraceae</taxon>
        <taxon>Xanthomonas</taxon>
    </lineage>
</organism>
<dbReference type="RefSeq" id="WP_005794974.1">
    <property type="nucleotide sequence ID" value="NZ_BNBA01000007.1"/>
</dbReference>
<reference evidence="3" key="1">
    <citation type="journal article" date="2014" name="Int. J. Syst. Evol. Microbiol.">
        <title>Complete genome sequence of Corynebacterium casei LMG S-19264T (=DSM 44701T), isolated from a smear-ripened cheese.</title>
        <authorList>
            <consortium name="US DOE Joint Genome Institute (JGI-PGF)"/>
            <person name="Walter F."/>
            <person name="Albersmeier A."/>
            <person name="Kalinowski J."/>
            <person name="Ruckert C."/>
        </authorList>
    </citation>
    <scope>NUCLEOTIDE SEQUENCE</scope>
    <source>
        <strain evidence="3">JCM 13306</strain>
    </source>
</reference>
<feature type="domain" description="Cupin type-2" evidence="2">
    <location>
        <begin position="77"/>
        <end position="145"/>
    </location>
</feature>
<proteinExistence type="predicted"/>
<feature type="signal peptide" evidence="1">
    <location>
        <begin position="1"/>
        <end position="23"/>
    </location>
</feature>
<dbReference type="InterPro" id="IPR047263">
    <property type="entry name" value="HNL-like_cupin"/>
</dbReference>
<dbReference type="AlphaFoldDB" id="A0A919KH23"/>
<dbReference type="SUPFAM" id="SSF51182">
    <property type="entry name" value="RmlC-like cupins"/>
    <property type="match status" value="1"/>
</dbReference>
<keyword evidence="1" id="KW-0732">Signal</keyword>
<gene>
    <name evidence="3" type="ORF">GCM10009090_11750</name>
</gene>
<protein>
    <recommendedName>
        <fullName evidence="2">Cupin type-2 domain-containing protein</fullName>
    </recommendedName>
</protein>
<dbReference type="InterPro" id="IPR011051">
    <property type="entry name" value="RmlC_Cupin_sf"/>
</dbReference>
<reference evidence="3" key="2">
    <citation type="submission" date="2020-09" db="EMBL/GenBank/DDBJ databases">
        <authorList>
            <person name="Sun Q."/>
            <person name="Ohkuma M."/>
        </authorList>
    </citation>
    <scope>NUCLEOTIDE SEQUENCE</scope>
    <source>
        <strain evidence="3">JCM 13306</strain>
    </source>
</reference>
<dbReference type="PANTHER" id="PTHR43698:SF1">
    <property type="entry name" value="BLL4564 PROTEIN"/>
    <property type="match status" value="1"/>
</dbReference>
<dbReference type="Gene3D" id="2.60.120.10">
    <property type="entry name" value="Jelly Rolls"/>
    <property type="match status" value="1"/>
</dbReference>
<accession>A0A919KH23</accession>
<dbReference type="Pfam" id="PF07883">
    <property type="entry name" value="Cupin_2"/>
    <property type="match status" value="1"/>
</dbReference>
<evidence type="ECO:0000259" key="2">
    <source>
        <dbReference type="Pfam" id="PF07883"/>
    </source>
</evidence>
<evidence type="ECO:0000313" key="4">
    <source>
        <dbReference type="Proteomes" id="UP000623958"/>
    </source>
</evidence>
<comment type="caution">
    <text evidence="3">The sequence shown here is derived from an EMBL/GenBank/DDBJ whole genome shotgun (WGS) entry which is preliminary data.</text>
</comment>
<dbReference type="EMBL" id="BNBA01000007">
    <property type="protein sequence ID" value="GHH50633.1"/>
    <property type="molecule type" value="Genomic_DNA"/>
</dbReference>
<name>A0A919KH23_9XANT</name>
<dbReference type="InterPro" id="IPR013096">
    <property type="entry name" value="Cupin_2"/>
</dbReference>
<sequence length="171" mass="18138">MRIPFFKILLTAAALQAATAAVAAPQADSAESAPAQQEIVLAGSQASIAGPAETFTGRARIDPLWSPNKDINAAGAMVTFEPGARSAWHTHPYGQRLVVSSGVGLVQEWGKPVEVVRPGDAIWCPPGVKHWHGAAPKTAVTYLTVTGTVDGKNVDWMEKVTDDQYEGKHAR</sequence>
<evidence type="ECO:0000256" key="1">
    <source>
        <dbReference type="SAM" id="SignalP"/>
    </source>
</evidence>
<dbReference type="Proteomes" id="UP000623958">
    <property type="component" value="Unassembled WGS sequence"/>
</dbReference>